<evidence type="ECO:0000313" key="3">
    <source>
        <dbReference type="Proteomes" id="UP001420932"/>
    </source>
</evidence>
<gene>
    <name evidence="2" type="ORF">Syun_006399</name>
</gene>
<protein>
    <submittedName>
        <fullName evidence="2">Uncharacterized protein</fullName>
    </submittedName>
</protein>
<accession>A0AAP0PXI6</accession>
<evidence type="ECO:0000256" key="1">
    <source>
        <dbReference type="SAM" id="MobiDB-lite"/>
    </source>
</evidence>
<organism evidence="2 3">
    <name type="scientific">Stephania yunnanensis</name>
    <dbReference type="NCBI Taxonomy" id="152371"/>
    <lineage>
        <taxon>Eukaryota</taxon>
        <taxon>Viridiplantae</taxon>
        <taxon>Streptophyta</taxon>
        <taxon>Embryophyta</taxon>
        <taxon>Tracheophyta</taxon>
        <taxon>Spermatophyta</taxon>
        <taxon>Magnoliopsida</taxon>
        <taxon>Ranunculales</taxon>
        <taxon>Menispermaceae</taxon>
        <taxon>Menispermoideae</taxon>
        <taxon>Cissampelideae</taxon>
        <taxon>Stephania</taxon>
    </lineage>
</organism>
<dbReference type="AlphaFoldDB" id="A0AAP0PXI6"/>
<evidence type="ECO:0000313" key="2">
    <source>
        <dbReference type="EMBL" id="KAK9160058.1"/>
    </source>
</evidence>
<reference evidence="2 3" key="1">
    <citation type="submission" date="2024-01" db="EMBL/GenBank/DDBJ databases">
        <title>Genome assemblies of Stephania.</title>
        <authorList>
            <person name="Yang L."/>
        </authorList>
    </citation>
    <scope>NUCLEOTIDE SEQUENCE [LARGE SCALE GENOMIC DNA]</scope>
    <source>
        <strain evidence="2">YNDBR</strain>
        <tissue evidence="2">Leaf</tissue>
    </source>
</reference>
<proteinExistence type="predicted"/>
<dbReference type="EMBL" id="JBBNAF010000003">
    <property type="protein sequence ID" value="KAK9160058.1"/>
    <property type="molecule type" value="Genomic_DNA"/>
</dbReference>
<feature type="region of interest" description="Disordered" evidence="1">
    <location>
        <begin position="1"/>
        <end position="52"/>
    </location>
</feature>
<keyword evidence="3" id="KW-1185">Reference proteome</keyword>
<feature type="compositionally biased region" description="Basic and acidic residues" evidence="1">
    <location>
        <begin position="12"/>
        <end position="43"/>
    </location>
</feature>
<name>A0AAP0PXI6_9MAGN</name>
<comment type="caution">
    <text evidence="2">The sequence shown here is derived from an EMBL/GenBank/DDBJ whole genome shotgun (WGS) entry which is preliminary data.</text>
</comment>
<dbReference type="Proteomes" id="UP001420932">
    <property type="component" value="Unassembled WGS sequence"/>
</dbReference>
<sequence length="52" mass="6273">MEKPSLEVTEQSMRRPRADDRERERKLERFRDERARGDEEEKKKSPKVSRGG</sequence>